<dbReference type="AlphaFoldDB" id="A0AAD5JPC7"/>
<accession>A0AAD5JPC7</accession>
<gene>
    <name evidence="1" type="ORF">BDA99DRAFT_543040</name>
</gene>
<reference evidence="1" key="1">
    <citation type="journal article" date="2022" name="IScience">
        <title>Evolution of zygomycete secretomes and the origins of terrestrial fungal ecologies.</title>
        <authorList>
            <person name="Chang Y."/>
            <person name="Wang Y."/>
            <person name="Mondo S."/>
            <person name="Ahrendt S."/>
            <person name="Andreopoulos W."/>
            <person name="Barry K."/>
            <person name="Beard J."/>
            <person name="Benny G.L."/>
            <person name="Blankenship S."/>
            <person name="Bonito G."/>
            <person name="Cuomo C."/>
            <person name="Desiro A."/>
            <person name="Gervers K.A."/>
            <person name="Hundley H."/>
            <person name="Kuo A."/>
            <person name="LaButti K."/>
            <person name="Lang B.F."/>
            <person name="Lipzen A."/>
            <person name="O'Donnell K."/>
            <person name="Pangilinan J."/>
            <person name="Reynolds N."/>
            <person name="Sandor L."/>
            <person name="Smith M.E."/>
            <person name="Tsang A."/>
            <person name="Grigoriev I.V."/>
            <person name="Stajich J.E."/>
            <person name="Spatafora J.W."/>
        </authorList>
    </citation>
    <scope>NUCLEOTIDE SEQUENCE</scope>
    <source>
        <strain evidence="1">RSA 2281</strain>
    </source>
</reference>
<dbReference type="Proteomes" id="UP001209540">
    <property type="component" value="Unassembled WGS sequence"/>
</dbReference>
<name>A0AAD5JPC7_9FUNG</name>
<keyword evidence="2" id="KW-1185">Reference proteome</keyword>
<organism evidence="1 2">
    <name type="scientific">Phascolomyces articulosus</name>
    <dbReference type="NCBI Taxonomy" id="60185"/>
    <lineage>
        <taxon>Eukaryota</taxon>
        <taxon>Fungi</taxon>
        <taxon>Fungi incertae sedis</taxon>
        <taxon>Mucoromycota</taxon>
        <taxon>Mucoromycotina</taxon>
        <taxon>Mucoromycetes</taxon>
        <taxon>Mucorales</taxon>
        <taxon>Lichtheimiaceae</taxon>
        <taxon>Phascolomyces</taxon>
    </lineage>
</organism>
<comment type="caution">
    <text evidence="1">The sequence shown here is derived from an EMBL/GenBank/DDBJ whole genome shotgun (WGS) entry which is preliminary data.</text>
</comment>
<sequence length="168" mass="19354">MHVNSVLVNKLTILHIFQVGIIFPVLDQLFSKVDYSECNYCSSKHNEYLIGNSEWSDGARSNVVLEPKSSMLSLPPIISSWASIYLWKLPVPILDTGMFCRVIGNNWRRWVMWGNGCKIDFTSELLYGSMKEKLFRVRKKKIEAPKNKLQCAKAVEKSSNRDNMNIHK</sequence>
<dbReference type="EMBL" id="JAIXMP010000043">
    <property type="protein sequence ID" value="KAI9247195.1"/>
    <property type="molecule type" value="Genomic_DNA"/>
</dbReference>
<evidence type="ECO:0000313" key="2">
    <source>
        <dbReference type="Proteomes" id="UP001209540"/>
    </source>
</evidence>
<reference evidence="1" key="2">
    <citation type="submission" date="2023-02" db="EMBL/GenBank/DDBJ databases">
        <authorList>
            <consortium name="DOE Joint Genome Institute"/>
            <person name="Mondo S.J."/>
            <person name="Chang Y."/>
            <person name="Wang Y."/>
            <person name="Ahrendt S."/>
            <person name="Andreopoulos W."/>
            <person name="Barry K."/>
            <person name="Beard J."/>
            <person name="Benny G.L."/>
            <person name="Blankenship S."/>
            <person name="Bonito G."/>
            <person name="Cuomo C."/>
            <person name="Desiro A."/>
            <person name="Gervers K.A."/>
            <person name="Hundley H."/>
            <person name="Kuo A."/>
            <person name="LaButti K."/>
            <person name="Lang B.F."/>
            <person name="Lipzen A."/>
            <person name="O'Donnell K."/>
            <person name="Pangilinan J."/>
            <person name="Reynolds N."/>
            <person name="Sandor L."/>
            <person name="Smith M.W."/>
            <person name="Tsang A."/>
            <person name="Grigoriev I.V."/>
            <person name="Stajich J.E."/>
            <person name="Spatafora J.W."/>
        </authorList>
    </citation>
    <scope>NUCLEOTIDE SEQUENCE</scope>
    <source>
        <strain evidence="1">RSA 2281</strain>
    </source>
</reference>
<proteinExistence type="predicted"/>
<protein>
    <submittedName>
        <fullName evidence="1">Uncharacterized protein</fullName>
    </submittedName>
</protein>
<evidence type="ECO:0000313" key="1">
    <source>
        <dbReference type="EMBL" id="KAI9247195.1"/>
    </source>
</evidence>